<dbReference type="AlphaFoldDB" id="A0A1D7Y657"/>
<gene>
    <name evidence="2" type="ORF">BFF78_08565</name>
</gene>
<dbReference type="Gene3D" id="1.25.40.10">
    <property type="entry name" value="Tetratricopeptide repeat domain"/>
    <property type="match status" value="4"/>
</dbReference>
<dbReference type="Pfam" id="PF13424">
    <property type="entry name" value="TPR_12"/>
    <property type="match status" value="1"/>
</dbReference>
<evidence type="ECO:0000256" key="1">
    <source>
        <dbReference type="SAM" id="MobiDB-lite"/>
    </source>
</evidence>
<dbReference type="PANTHER" id="PTHR19959">
    <property type="entry name" value="KINESIN LIGHT CHAIN"/>
    <property type="match status" value="1"/>
</dbReference>
<dbReference type="InterPro" id="IPR009003">
    <property type="entry name" value="Peptidase_S1_PA"/>
</dbReference>
<accession>A0A1D7Y657</accession>
<dbReference type="EMBL" id="CP017248">
    <property type="protein sequence ID" value="AOR31088.1"/>
    <property type="molecule type" value="Genomic_DNA"/>
</dbReference>
<dbReference type="KEGG" id="spun:BFF78_08565"/>
<proteinExistence type="predicted"/>
<evidence type="ECO:0000313" key="2">
    <source>
        <dbReference type="EMBL" id="AOR31088.1"/>
    </source>
</evidence>
<dbReference type="Gene3D" id="2.40.10.10">
    <property type="entry name" value="Trypsin-like serine proteases"/>
    <property type="match status" value="1"/>
</dbReference>
<dbReference type="InterPro" id="IPR019734">
    <property type="entry name" value="TPR_rpt"/>
</dbReference>
<feature type="region of interest" description="Disordered" evidence="1">
    <location>
        <begin position="136"/>
        <end position="168"/>
    </location>
</feature>
<sequence length="1202" mass="128290">MQIRVDRLVKGERKEGFGSGYLVAPRLVLTAAHVLDHLDPAAGDPVTVSLPDAGDQEFSAAVCWQRKDSVVDAALIEIAEGQGWQVPQSLSDLLTRPPQRYGIIIGARPHPVTSGGFPRMQKDATDGRRRDEQFIGHIPPGSGSLAGRYELTGTAPTPAAADPPGGRSRWAGMSGAAVLTEDGYGEDLLCGVIRRDRQADGGTRLTATPASCLIADDAFRALITKHTDGWEPVLEPVEPAALLTPAAVDRNLSSPAALLRANTEAVAFHGRATELADLQAWCENGPPAIQLRVLTGPGGQGKTRLARRLTDTVGWRGWVTGHLRSDLTDDPAPDAAPPDFTTLTTSLPLLVVVDYAETRPRLLRRLITHLHRSRHRVRVLLLARSDGQWRTGSLQAVPAVRDLLEEAPVTPRAPLIPTSRPTRDRHHAFHRAAQDLACLLPLIPTLPQHDWTSLATALRPPADLHEHRYDNILTLQMTALVGLLQHGPRPVDAAPGTPPERTLLKHEDRFWEASAKSSAYRLDLPAPTLGAAVAVAALCGAATKDEALRVLTTLPDLPAHQTAPAANWLASLYPADGDRYWGSLQPDRIAEYLASHTLAEGNILLPALFNAAAPGQQAQLITVIARAAIAHYNAGRTPDSEQVLHTLDTALDTAFLSYQAAQAATDALPSPSRITAPLALRLDTALVHINQQLAADNPAVYEPDLAISLTSLGSRLAEMGRWSEALTATEQAVEIYVRLAAGNPAAYEPGLATSLSNLGIRSSQVRRWGEALNATKQAVEIRRRLAAGNPAVYEPDLAASLTNLGGQLTEMGRGSEALNATEQAVEIYVRLAAGNPAAYEPGLATSLSNLGIQLAEAGRGSEALNATKQAVEIRRRLAAGNPAVYEPDLAASLTNLGGQLTEMGRGSEALNATKQAVEIYQQLAVDNPAAFEPNLVASLTNLGSQLTELGRWSEALTVTKQAVEIRRRLAAGNPAVYEPDLATSLSSLGSRLTEAGRWSEALTATKQAVEIYQQLAVDNPAVFEPDLAASLTNLGIQLAQAGRRSEALNATKQAVKIYQQLAVDNPAAFEPNLAASLTNLGIQLAQAGRRSEALNATKQAVEIYQQLAVDNPAVYEPDLAASLAAFAMVLAEQGGLSAALRATGEAVEFYRRHIAATPFILPQLHAVLGLQADLLDEFGDAKEAQAVRRWLGENPLPPDSHN</sequence>
<protein>
    <submittedName>
        <fullName evidence="2">Uncharacterized protein</fullName>
    </submittedName>
</protein>
<organism evidence="2 3">
    <name type="scientific">Streptomyces fodineus</name>
    <dbReference type="NCBI Taxonomy" id="1904616"/>
    <lineage>
        <taxon>Bacteria</taxon>
        <taxon>Bacillati</taxon>
        <taxon>Actinomycetota</taxon>
        <taxon>Actinomycetes</taxon>
        <taxon>Kitasatosporales</taxon>
        <taxon>Streptomycetaceae</taxon>
        <taxon>Streptomyces</taxon>
    </lineage>
</organism>
<dbReference type="Proteomes" id="UP000094960">
    <property type="component" value="Chromosome"/>
</dbReference>
<dbReference type="Pfam" id="PF13374">
    <property type="entry name" value="TPR_10"/>
    <property type="match status" value="5"/>
</dbReference>
<dbReference type="SUPFAM" id="SSF48452">
    <property type="entry name" value="TPR-like"/>
    <property type="match status" value="3"/>
</dbReference>
<dbReference type="InterPro" id="IPR043504">
    <property type="entry name" value="Peptidase_S1_PA_chymotrypsin"/>
</dbReference>
<dbReference type="SUPFAM" id="SSF50494">
    <property type="entry name" value="Trypsin-like serine proteases"/>
    <property type="match status" value="1"/>
</dbReference>
<keyword evidence="3" id="KW-1185">Reference proteome</keyword>
<evidence type="ECO:0000313" key="3">
    <source>
        <dbReference type="Proteomes" id="UP000094960"/>
    </source>
</evidence>
<dbReference type="SMART" id="SM00028">
    <property type="entry name" value="TPR"/>
    <property type="match status" value="10"/>
</dbReference>
<reference evidence="3" key="1">
    <citation type="submission" date="2016-09" db="EMBL/GenBank/DDBJ databases">
        <title>Streptomyces puniciscabiei strain:TW1S1 Genome sequencing and assembly.</title>
        <authorList>
            <person name="Kim M.-K."/>
            <person name="Kim S.B."/>
        </authorList>
    </citation>
    <scope>NUCLEOTIDE SEQUENCE [LARGE SCALE GENOMIC DNA]</scope>
    <source>
        <strain evidence="3">TW1S1</strain>
    </source>
</reference>
<dbReference type="InterPro" id="IPR011990">
    <property type="entry name" value="TPR-like_helical_dom_sf"/>
</dbReference>
<feature type="compositionally biased region" description="Low complexity" evidence="1">
    <location>
        <begin position="152"/>
        <end position="166"/>
    </location>
</feature>
<name>A0A1D7Y657_9ACTN</name>
<dbReference type="PANTHER" id="PTHR19959:SF119">
    <property type="entry name" value="FUNGAL LIPASE-LIKE DOMAIN-CONTAINING PROTEIN"/>
    <property type="match status" value="1"/>
</dbReference>